<evidence type="ECO:0000259" key="3">
    <source>
        <dbReference type="Pfam" id="PF10106"/>
    </source>
</evidence>
<dbReference type="SUPFAM" id="SSF69279">
    <property type="entry name" value="Phage tail proteins"/>
    <property type="match status" value="2"/>
</dbReference>
<gene>
    <name evidence="5" type="ORF">GJA_710</name>
</gene>
<dbReference type="Pfam" id="PF05954">
    <property type="entry name" value="Phage_GPD"/>
    <property type="match status" value="1"/>
</dbReference>
<dbReference type="Pfam" id="PF13296">
    <property type="entry name" value="T6SS_Vgr"/>
    <property type="match status" value="1"/>
</dbReference>
<dbReference type="InterPro" id="IPR018769">
    <property type="entry name" value="VgrG2_DUF2345"/>
</dbReference>
<feature type="domain" description="Gp5/Type VI secretion system Vgr protein OB-fold" evidence="2">
    <location>
        <begin position="477"/>
        <end position="525"/>
    </location>
</feature>
<dbReference type="Proteomes" id="UP000027604">
    <property type="component" value="Chromosome I"/>
</dbReference>
<dbReference type="Gene3D" id="4.10.220.110">
    <property type="match status" value="1"/>
</dbReference>
<dbReference type="STRING" id="1349767.GJA_710"/>
<dbReference type="InterPro" id="IPR037026">
    <property type="entry name" value="Vgr_OB-fold_dom_sf"/>
</dbReference>
<dbReference type="EMBL" id="HG322949">
    <property type="protein sequence ID" value="CDG81369.1"/>
    <property type="molecule type" value="Genomic_DNA"/>
</dbReference>
<dbReference type="NCBIfam" id="TIGR01646">
    <property type="entry name" value="vgr_GE"/>
    <property type="match status" value="1"/>
</dbReference>
<reference evidence="5 6" key="1">
    <citation type="journal article" date="2015" name="Genome Announc.">
        <title>Genome Sequence of Mushroom Soft-Rot Pathogen Janthinobacterium agaricidamnosum.</title>
        <authorList>
            <person name="Graupner K."/>
            <person name="Lackner G."/>
            <person name="Hertweck C."/>
        </authorList>
    </citation>
    <scope>NUCLEOTIDE SEQUENCE [LARGE SCALE GENOMIC DNA]</scope>
    <source>
        <strain evidence="6">NBRC 102515 / DSM 9628</strain>
    </source>
</reference>
<accession>W0UXU0</accession>
<evidence type="ECO:0000313" key="6">
    <source>
        <dbReference type="Proteomes" id="UP000027604"/>
    </source>
</evidence>
<dbReference type="KEGG" id="jag:GJA_710"/>
<evidence type="ECO:0000259" key="4">
    <source>
        <dbReference type="Pfam" id="PF13296"/>
    </source>
</evidence>
<dbReference type="Gene3D" id="3.55.50.10">
    <property type="entry name" value="Baseplate protein-like domains"/>
    <property type="match status" value="1"/>
</dbReference>
<dbReference type="PATRIC" id="fig|1349767.4.peg.2422"/>
<dbReference type="InterPro" id="IPR017847">
    <property type="entry name" value="T6SS_RhsGE_Vgr_subset"/>
</dbReference>
<feature type="domain" description="Putative type VI secretion system Rhs element associated Vgr" evidence="4">
    <location>
        <begin position="554"/>
        <end position="661"/>
    </location>
</feature>
<dbReference type="AlphaFoldDB" id="W0UXU0"/>
<dbReference type="InterPro" id="IPR028244">
    <property type="entry name" value="T6SS_Rhs_Vgr_dom"/>
</dbReference>
<dbReference type="eggNOG" id="COG4253">
    <property type="taxonomic scope" value="Bacteria"/>
</dbReference>
<dbReference type="Pfam" id="PF10106">
    <property type="entry name" value="DUF2345"/>
    <property type="match status" value="1"/>
</dbReference>
<dbReference type="Gene3D" id="2.40.50.230">
    <property type="entry name" value="Gp5 N-terminal domain"/>
    <property type="match status" value="1"/>
</dbReference>
<keyword evidence="6" id="KW-1185">Reference proteome</keyword>
<feature type="domain" description="DUF2345" evidence="3">
    <location>
        <begin position="695"/>
        <end position="838"/>
    </location>
</feature>
<evidence type="ECO:0000256" key="1">
    <source>
        <dbReference type="ARBA" id="ARBA00005558"/>
    </source>
</evidence>
<organism evidence="5 6">
    <name type="scientific">Janthinobacterium agaricidamnosum NBRC 102515 = DSM 9628</name>
    <dbReference type="NCBI Taxonomy" id="1349767"/>
    <lineage>
        <taxon>Bacteria</taxon>
        <taxon>Pseudomonadati</taxon>
        <taxon>Pseudomonadota</taxon>
        <taxon>Betaproteobacteria</taxon>
        <taxon>Burkholderiales</taxon>
        <taxon>Oxalobacteraceae</taxon>
        <taxon>Janthinobacterium</taxon>
    </lineage>
</organism>
<dbReference type="eggNOG" id="COG3501">
    <property type="taxonomic scope" value="Bacteria"/>
</dbReference>
<protein>
    <submittedName>
        <fullName evidence="5">Rhs element Vgr family protein</fullName>
    </submittedName>
</protein>
<comment type="similarity">
    <text evidence="1">Belongs to the VgrG protein family.</text>
</comment>
<dbReference type="RefSeq" id="WP_038488805.1">
    <property type="nucleotide sequence ID" value="NZ_HG322949.1"/>
</dbReference>
<dbReference type="SUPFAM" id="SSF69255">
    <property type="entry name" value="gp5 N-terminal domain-like"/>
    <property type="match status" value="1"/>
</dbReference>
<proteinExistence type="inferred from homology"/>
<dbReference type="Pfam" id="PF04717">
    <property type="entry name" value="Phage_base_V"/>
    <property type="match status" value="1"/>
</dbReference>
<dbReference type="Gene3D" id="2.30.110.50">
    <property type="match status" value="1"/>
</dbReference>
<sequence length="915" mass="99780">MEENCLPDLGSALSVANRPIRLRLWTEHGASDDLLLVKHVSGIETICGGIEYSLLCIATKAGLPLKQFIAMPAELQFVTANGHLRPVCGIVTRAVEGESDGGLATYQLIMRDALAILEKRNNTRVFRHASEVDITDIVLNEWRKSNALLARAFDFDLGRLKSYPAREFTMQYNESDAAFLRRLWKRRGLAWFIEAGASSAKGDQDIATHTLVLFDDVWSLRQNGEGSVRYHRDDGTETSDCITAWHAARTLVPGKVSRRSWDYKQAWSINSQHDNDHPQGALGDQLAASLDDYLVDVPHAGDNGDDYRSLGALLMQRHEYDAKCFQGESGDRELRIGQWKSVSGHAELDTHAQQEREFVFTELRIDAENNLPKTLNDRVRRLFALNHWHHDSEQLQQASAERGARYSNRFSCVRRGIPIVPAYDTRTDLPHATAQSVTVVGPEDSVVHCDEQGRVKIRFPACRPEDHAHAQGAGASGGERDSAWVRVASSWAGESCGAISLPRVGDEVIITFLGGDPDKMLISGRVHGGKTPPPAFNRSSRLPAEKYLSGIVSQEIGAQGYNQLRFDDSPGQVSAQLASDHGHSELNLGYLTHPRSGGKGVARGNGAELRSDEHVALRAAKGILLTAWQRLHAVDSQLARAEYLSLMEQCLEQFRSLGNYAAEHQALPLDEQAQAELQTKLKQWENGGNTAAEGDGGGAALIGISVPDGISFATPKTIVSYTGGNTDSVAQQHMQLTAGQRFNLNAGHGISLFSHHHGIKAIAHHGKLLMQSQHDDTEINAAKNVKISASDSKIVLMAKEIQLIAEDGSFIKIGGGITLGSNGDIKNLSARFMTDGPATMHTELPAFPGGAPDQQFILQYGAHTGAAAIAPNRAFEIEMSDGSTVKGISDAMGKTGILQRDAMHIAHVRILTDQE</sequence>
<name>W0UXU0_9BURK</name>
<evidence type="ECO:0000259" key="2">
    <source>
        <dbReference type="Pfam" id="PF04717"/>
    </source>
</evidence>
<dbReference type="InterPro" id="IPR006531">
    <property type="entry name" value="Gp5/Vgr_OB"/>
</dbReference>
<dbReference type="NCBIfam" id="TIGR03361">
    <property type="entry name" value="VI_Rhs_Vgr"/>
    <property type="match status" value="1"/>
</dbReference>
<dbReference type="HOGENOM" id="CLU_004121_1_3_4"/>
<dbReference type="InterPro" id="IPR006533">
    <property type="entry name" value="T6SS_Vgr_RhsGE"/>
</dbReference>
<evidence type="ECO:0000313" key="5">
    <source>
        <dbReference type="EMBL" id="CDG81369.1"/>
    </source>
</evidence>